<keyword evidence="1" id="KW-0808">Transferase</keyword>
<dbReference type="RefSeq" id="WP_076448520.1">
    <property type="nucleotide sequence ID" value="NZ_FTOQ01000008.1"/>
</dbReference>
<gene>
    <name evidence="1" type="ORF">SAMN05421759_1085</name>
</gene>
<dbReference type="STRING" id="633194.SAMN05421759_1085"/>
<dbReference type="InterPro" id="IPR021466">
    <property type="entry name" value="Put_rhamnosyl_transferase"/>
</dbReference>
<proteinExistence type="predicted"/>
<dbReference type="EMBL" id="FTOQ01000008">
    <property type="protein sequence ID" value="SIS96636.1"/>
    <property type="molecule type" value="Genomic_DNA"/>
</dbReference>
<name>A0A1N7NEB4_9RHOB</name>
<evidence type="ECO:0000313" key="1">
    <source>
        <dbReference type="EMBL" id="SIS96636.1"/>
    </source>
</evidence>
<dbReference type="Pfam" id="PF11316">
    <property type="entry name" value="Rhamno_transf"/>
    <property type="match status" value="1"/>
</dbReference>
<dbReference type="GO" id="GO:0016740">
    <property type="term" value="F:transferase activity"/>
    <property type="evidence" value="ECO:0007669"/>
    <property type="project" value="UniProtKB-KW"/>
</dbReference>
<keyword evidence="2" id="KW-1185">Reference proteome</keyword>
<evidence type="ECO:0000313" key="2">
    <source>
        <dbReference type="Proteomes" id="UP000186684"/>
    </source>
</evidence>
<protein>
    <submittedName>
        <fullName evidence="1">Putative rhamnosyl transferase</fullName>
    </submittedName>
</protein>
<dbReference type="SUPFAM" id="SSF53448">
    <property type="entry name" value="Nucleotide-diphospho-sugar transferases"/>
    <property type="match status" value="1"/>
</dbReference>
<reference evidence="2" key="1">
    <citation type="submission" date="2017-01" db="EMBL/GenBank/DDBJ databases">
        <authorList>
            <person name="Varghese N."/>
            <person name="Submissions S."/>
        </authorList>
    </citation>
    <scope>NUCLEOTIDE SEQUENCE [LARGE SCALE GENOMIC DNA]</scope>
    <source>
        <strain evidence="2">DSM 29430</strain>
    </source>
</reference>
<sequence length="276" mass="30067">MQVIGFCRFSYPAEGGFQVEHDDLAARMAYLYAPARLDERLRLFETICLPSIAAQTDPDFTFVILIGDSLPEPAKARLEALVAGVPQAVIDARPPGAHRKVCQDAINAARSDMAAPCLQFRHDDDDAIAVDFVAALRQAAADCAALCAAHRLVGFDWNRGHLVSADAQGLCAEPVVHPYWGVAQALHVQGGVRQSVMNFGHQKIALHMPTVTFNAPDMYLRGHNGFNDSRQKAHVKPHPLPRLDAAGEDAMRARFNVDADRIRQVFASASGPRARA</sequence>
<dbReference type="Proteomes" id="UP000186684">
    <property type="component" value="Unassembled WGS sequence"/>
</dbReference>
<dbReference type="OrthoDB" id="9771846at2"/>
<dbReference type="AlphaFoldDB" id="A0A1N7NEB4"/>
<dbReference type="InterPro" id="IPR029044">
    <property type="entry name" value="Nucleotide-diphossugar_trans"/>
</dbReference>
<organism evidence="1 2">
    <name type="scientific">Roseivivax lentus</name>
    <dbReference type="NCBI Taxonomy" id="633194"/>
    <lineage>
        <taxon>Bacteria</taxon>
        <taxon>Pseudomonadati</taxon>
        <taxon>Pseudomonadota</taxon>
        <taxon>Alphaproteobacteria</taxon>
        <taxon>Rhodobacterales</taxon>
        <taxon>Roseobacteraceae</taxon>
        <taxon>Roseivivax</taxon>
    </lineage>
</organism>
<accession>A0A1N7NEB4</accession>